<dbReference type="Gene3D" id="1.10.260.40">
    <property type="entry name" value="lambda repressor-like DNA-binding domains"/>
    <property type="match status" value="1"/>
</dbReference>
<dbReference type="Proteomes" id="UP000256530">
    <property type="component" value="Unassembled WGS sequence"/>
</dbReference>
<protein>
    <recommendedName>
        <fullName evidence="3">HTH cro/C1-type domain-containing protein</fullName>
    </recommendedName>
</protein>
<evidence type="ECO:0000313" key="2">
    <source>
        <dbReference type="Proteomes" id="UP000256530"/>
    </source>
</evidence>
<dbReference type="InterPro" id="IPR010982">
    <property type="entry name" value="Lambda_DNA-bd_dom_sf"/>
</dbReference>
<name>A0A3D9VVY6_BACMY</name>
<dbReference type="EMBL" id="QTTY01000001">
    <property type="protein sequence ID" value="REF41631.1"/>
    <property type="molecule type" value="Genomic_DNA"/>
</dbReference>
<evidence type="ECO:0000313" key="1">
    <source>
        <dbReference type="EMBL" id="REF41631.1"/>
    </source>
</evidence>
<evidence type="ECO:0008006" key="3">
    <source>
        <dbReference type="Google" id="ProtNLM"/>
    </source>
</evidence>
<dbReference type="GO" id="GO:0003677">
    <property type="term" value="F:DNA binding"/>
    <property type="evidence" value="ECO:0007669"/>
    <property type="project" value="InterPro"/>
</dbReference>
<comment type="caution">
    <text evidence="1">The sequence shown here is derived from an EMBL/GenBank/DDBJ whole genome shotgun (WGS) entry which is preliminary data.</text>
</comment>
<organism evidence="1 2">
    <name type="scientific">Bacillus mycoides</name>
    <dbReference type="NCBI Taxonomy" id="1405"/>
    <lineage>
        <taxon>Bacteria</taxon>
        <taxon>Bacillati</taxon>
        <taxon>Bacillota</taxon>
        <taxon>Bacilli</taxon>
        <taxon>Bacillales</taxon>
        <taxon>Bacillaceae</taxon>
        <taxon>Bacillus</taxon>
        <taxon>Bacillus cereus group</taxon>
    </lineage>
</organism>
<dbReference type="SUPFAM" id="SSF47413">
    <property type="entry name" value="lambda repressor-like DNA-binding domains"/>
    <property type="match status" value="1"/>
</dbReference>
<gene>
    <name evidence="1" type="ORF">DET55_101370</name>
</gene>
<accession>A0A3D9VVY6</accession>
<dbReference type="RefSeq" id="WP_113936276.1">
    <property type="nucleotide sequence ID" value="NZ_JBNTOD010000053.1"/>
</dbReference>
<reference evidence="1 2" key="1">
    <citation type="submission" date="2018-08" db="EMBL/GenBank/DDBJ databases">
        <title>Freshwater and sediment microbial communities from various areas in North America, analyzing microbe dynamics in response to fracking.</title>
        <authorList>
            <person name="Lamendella R."/>
        </authorList>
    </citation>
    <scope>NUCLEOTIDE SEQUENCE [LARGE SCALE GENOMIC DNA]</scope>
    <source>
        <strain evidence="1 2">DB-1</strain>
    </source>
</reference>
<proteinExistence type="predicted"/>
<dbReference type="AlphaFoldDB" id="A0A3D9VVY6"/>
<sequence length="83" mass="9575">MNPKVLLLFLQLSRITQHQLAKMLNVSQATVFNWTKGIHEMKYTHYESLVDLIGEHNVFLLEAQAGSNEVIAADLKKRLKERL</sequence>